<evidence type="ECO:0000256" key="1">
    <source>
        <dbReference type="SAM" id="MobiDB-lite"/>
    </source>
</evidence>
<feature type="region of interest" description="Disordered" evidence="1">
    <location>
        <begin position="483"/>
        <end position="502"/>
    </location>
</feature>
<dbReference type="OrthoDB" id="3796057at2759"/>
<accession>A0A6G1K4I3</accession>
<feature type="compositionally biased region" description="Basic residues" evidence="1">
    <location>
        <begin position="485"/>
        <end position="497"/>
    </location>
</feature>
<dbReference type="EMBL" id="MU005773">
    <property type="protein sequence ID" value="KAF2707718.1"/>
    <property type="molecule type" value="Genomic_DNA"/>
</dbReference>
<feature type="region of interest" description="Disordered" evidence="1">
    <location>
        <begin position="105"/>
        <end position="284"/>
    </location>
</feature>
<evidence type="ECO:0000313" key="2">
    <source>
        <dbReference type="EMBL" id="KAF2707718.1"/>
    </source>
</evidence>
<feature type="compositionally biased region" description="Polar residues" evidence="1">
    <location>
        <begin position="69"/>
        <end position="81"/>
    </location>
</feature>
<feature type="compositionally biased region" description="Acidic residues" evidence="1">
    <location>
        <begin position="262"/>
        <end position="284"/>
    </location>
</feature>
<evidence type="ECO:0000313" key="3">
    <source>
        <dbReference type="Proteomes" id="UP000799428"/>
    </source>
</evidence>
<gene>
    <name evidence="2" type="ORF">K504DRAFT_492363</name>
</gene>
<keyword evidence="3" id="KW-1185">Reference proteome</keyword>
<feature type="compositionally biased region" description="Low complexity" evidence="1">
    <location>
        <begin position="1"/>
        <end position="13"/>
    </location>
</feature>
<feature type="compositionally biased region" description="Acidic residues" evidence="1">
    <location>
        <begin position="216"/>
        <end position="225"/>
    </location>
</feature>
<organism evidence="2 3">
    <name type="scientific">Pleomassaria siparia CBS 279.74</name>
    <dbReference type="NCBI Taxonomy" id="1314801"/>
    <lineage>
        <taxon>Eukaryota</taxon>
        <taxon>Fungi</taxon>
        <taxon>Dikarya</taxon>
        <taxon>Ascomycota</taxon>
        <taxon>Pezizomycotina</taxon>
        <taxon>Dothideomycetes</taxon>
        <taxon>Pleosporomycetidae</taxon>
        <taxon>Pleosporales</taxon>
        <taxon>Pleomassariaceae</taxon>
        <taxon>Pleomassaria</taxon>
    </lineage>
</organism>
<feature type="compositionally biased region" description="Polar residues" evidence="1">
    <location>
        <begin position="14"/>
        <end position="24"/>
    </location>
</feature>
<dbReference type="AlphaFoldDB" id="A0A6G1K4I3"/>
<feature type="region of interest" description="Disordered" evidence="1">
    <location>
        <begin position="1"/>
        <end position="90"/>
    </location>
</feature>
<feature type="region of interest" description="Disordered" evidence="1">
    <location>
        <begin position="411"/>
        <end position="436"/>
    </location>
</feature>
<name>A0A6G1K4I3_9PLEO</name>
<sequence length="712" mass="78309">MSRSASSLRPSSLGPNTPGNQAESQPDIDLCTMPSSHLVLESPLGGPTPSPANSNLHCPGPLFSPPDTPVSQGRNIVTSSPIPTPLPVNTRVDWSRCFNADEGWSTANSFETDRLSRSPTPDKSAEDPFDGIRAQTGVVTSDTEELDKEFVEARSEKNRENCLYVEDKVENERANDSTLWERDLGYIDEDAPNDDSDLNDNERVANSMLSEQDPGYVDEDDSNDDSDLHEVRDSFASEEGASSIVGGEDDYASGEDASSVSGDEDTPPPEENDYMAEDEGEYVDDSLAVANADTSYAVEPKYENEETIPAHRPRAIDNIIKVEREVTPEGAFKLNSGHKELEGEIEANRIEHEQNMEEDAFYKALSFGSGPSLTDMQDYADAFEFVSGIVVEDPDNVGKLFGGEETYAWSQASMENHPPSSRVASPASEEDAAPPIGARGSLFATLAASNDPNVIQTPNGMHVDFAKGSNVFETPFSTLDYFKTHRDKRNSPHKSRRNASLPDEIAELAKEAHATDSDQADKDSASENLDKYREQDLAPEDSDGLIFDLDFESEFIAPWTPNTKGDTMFEDEDVVTHKQLSEQMLMMHTPSSSRKTKTYKLDIPGHFDDSFHLEIYTNASTDQISEFIRQRGEELDASDECIAKAVESFLATPESFVVDKTPEHPTFIKVISMMPSCMFWATVKPVAHFSTLAFDAVLQKLTGFTLDGPTDS</sequence>
<feature type="compositionally biased region" description="Acidic residues" evidence="1">
    <location>
        <begin position="186"/>
        <end position="199"/>
    </location>
</feature>
<feature type="compositionally biased region" description="Polar residues" evidence="1">
    <location>
        <begin position="411"/>
        <end position="423"/>
    </location>
</feature>
<feature type="compositionally biased region" description="Basic and acidic residues" evidence="1">
    <location>
        <begin position="226"/>
        <end position="235"/>
    </location>
</feature>
<feature type="compositionally biased region" description="Basic and acidic residues" evidence="1">
    <location>
        <begin position="148"/>
        <end position="185"/>
    </location>
</feature>
<proteinExistence type="predicted"/>
<reference evidence="2" key="1">
    <citation type="journal article" date="2020" name="Stud. Mycol.">
        <title>101 Dothideomycetes genomes: a test case for predicting lifestyles and emergence of pathogens.</title>
        <authorList>
            <person name="Haridas S."/>
            <person name="Albert R."/>
            <person name="Binder M."/>
            <person name="Bloem J."/>
            <person name="Labutti K."/>
            <person name="Salamov A."/>
            <person name="Andreopoulos B."/>
            <person name="Baker S."/>
            <person name="Barry K."/>
            <person name="Bills G."/>
            <person name="Bluhm B."/>
            <person name="Cannon C."/>
            <person name="Castanera R."/>
            <person name="Culley D."/>
            <person name="Daum C."/>
            <person name="Ezra D."/>
            <person name="Gonzalez J."/>
            <person name="Henrissat B."/>
            <person name="Kuo A."/>
            <person name="Liang C."/>
            <person name="Lipzen A."/>
            <person name="Lutzoni F."/>
            <person name="Magnuson J."/>
            <person name="Mondo S."/>
            <person name="Nolan M."/>
            <person name="Ohm R."/>
            <person name="Pangilinan J."/>
            <person name="Park H.-J."/>
            <person name="Ramirez L."/>
            <person name="Alfaro M."/>
            <person name="Sun H."/>
            <person name="Tritt A."/>
            <person name="Yoshinaga Y."/>
            <person name="Zwiers L.-H."/>
            <person name="Turgeon B."/>
            <person name="Goodwin S."/>
            <person name="Spatafora J."/>
            <person name="Crous P."/>
            <person name="Grigoriev I."/>
        </authorList>
    </citation>
    <scope>NUCLEOTIDE SEQUENCE</scope>
    <source>
        <strain evidence="2">CBS 279.74</strain>
    </source>
</reference>
<protein>
    <submittedName>
        <fullName evidence="2">Uncharacterized protein</fullName>
    </submittedName>
</protein>
<feature type="compositionally biased region" description="Basic and acidic residues" evidence="1">
    <location>
        <begin position="511"/>
        <end position="536"/>
    </location>
</feature>
<feature type="region of interest" description="Disordered" evidence="1">
    <location>
        <begin position="511"/>
        <end position="537"/>
    </location>
</feature>
<dbReference type="Proteomes" id="UP000799428">
    <property type="component" value="Unassembled WGS sequence"/>
</dbReference>